<dbReference type="AlphaFoldDB" id="A0A4Y2BGJ7"/>
<comment type="caution">
    <text evidence="1">The sequence shown here is derived from an EMBL/GenBank/DDBJ whole genome shotgun (WGS) entry which is preliminary data.</text>
</comment>
<dbReference type="OrthoDB" id="10042427at2759"/>
<accession>A0A4Y2BGJ7</accession>
<dbReference type="EMBL" id="BGPR01000077">
    <property type="protein sequence ID" value="GBL91168.1"/>
    <property type="molecule type" value="Genomic_DNA"/>
</dbReference>
<keyword evidence="2" id="KW-1185">Reference proteome</keyword>
<organism evidence="1 2">
    <name type="scientific">Araneus ventricosus</name>
    <name type="common">Orbweaver spider</name>
    <name type="synonym">Epeira ventricosa</name>
    <dbReference type="NCBI Taxonomy" id="182803"/>
    <lineage>
        <taxon>Eukaryota</taxon>
        <taxon>Metazoa</taxon>
        <taxon>Ecdysozoa</taxon>
        <taxon>Arthropoda</taxon>
        <taxon>Chelicerata</taxon>
        <taxon>Arachnida</taxon>
        <taxon>Araneae</taxon>
        <taxon>Araneomorphae</taxon>
        <taxon>Entelegynae</taxon>
        <taxon>Araneoidea</taxon>
        <taxon>Araneidae</taxon>
        <taxon>Araneus</taxon>
    </lineage>
</organism>
<gene>
    <name evidence="1" type="ORF">AVEN_195076_1</name>
</gene>
<name>A0A4Y2BGJ7_ARAVE</name>
<dbReference type="Proteomes" id="UP000499080">
    <property type="component" value="Unassembled WGS sequence"/>
</dbReference>
<sequence>MIPSTNRRLVHVKSVGAKCSPAGTVRKFGDGGCWLRCRHSHLTSVQNCKVRSKIALVLLRNETYSIPHIALIWLLVILFPQLKEYLSGARFSSDDEVVMCASKWLNEQGNDFYQAGVSKLVLRSEKRLNRFSDYVEIDMLV</sequence>
<evidence type="ECO:0000313" key="2">
    <source>
        <dbReference type="Proteomes" id="UP000499080"/>
    </source>
</evidence>
<reference evidence="1 2" key="1">
    <citation type="journal article" date="2019" name="Sci. Rep.">
        <title>Orb-weaving spider Araneus ventricosus genome elucidates the spidroin gene catalogue.</title>
        <authorList>
            <person name="Kono N."/>
            <person name="Nakamura H."/>
            <person name="Ohtoshi R."/>
            <person name="Moran D.A.P."/>
            <person name="Shinohara A."/>
            <person name="Yoshida Y."/>
            <person name="Fujiwara M."/>
            <person name="Mori M."/>
            <person name="Tomita M."/>
            <person name="Arakawa K."/>
        </authorList>
    </citation>
    <scope>NUCLEOTIDE SEQUENCE [LARGE SCALE GENOMIC DNA]</scope>
</reference>
<evidence type="ECO:0000313" key="1">
    <source>
        <dbReference type="EMBL" id="GBL91168.1"/>
    </source>
</evidence>
<protein>
    <submittedName>
        <fullName evidence="1">Uncharacterized protein</fullName>
    </submittedName>
</protein>
<proteinExistence type="predicted"/>